<dbReference type="EnsemblPlants" id="Pp3c5_27080V3.5">
    <property type="protein sequence ID" value="Pp3c5_27080V3.5"/>
    <property type="gene ID" value="Pp3c5_27080"/>
</dbReference>
<dbReference type="Pfam" id="PF02016">
    <property type="entry name" value="Peptidase_S66"/>
    <property type="match status" value="1"/>
</dbReference>
<reference evidence="8 9" key="2">
    <citation type="journal article" date="2018" name="Plant J.">
        <title>The Physcomitrella patens chromosome-scale assembly reveals moss genome structure and evolution.</title>
        <authorList>
            <person name="Lang D."/>
            <person name="Ullrich K.K."/>
            <person name="Murat F."/>
            <person name="Fuchs J."/>
            <person name="Jenkins J."/>
            <person name="Haas F.B."/>
            <person name="Piednoel M."/>
            <person name="Gundlach H."/>
            <person name="Van Bel M."/>
            <person name="Meyberg R."/>
            <person name="Vives C."/>
            <person name="Morata J."/>
            <person name="Symeonidi A."/>
            <person name="Hiss M."/>
            <person name="Muchero W."/>
            <person name="Kamisugi Y."/>
            <person name="Saleh O."/>
            <person name="Blanc G."/>
            <person name="Decker E.L."/>
            <person name="van Gessel N."/>
            <person name="Grimwood J."/>
            <person name="Hayes R.D."/>
            <person name="Graham S.W."/>
            <person name="Gunter L.E."/>
            <person name="McDaniel S.F."/>
            <person name="Hoernstein S.N.W."/>
            <person name="Larsson A."/>
            <person name="Li F.W."/>
            <person name="Perroud P.F."/>
            <person name="Phillips J."/>
            <person name="Ranjan P."/>
            <person name="Rokshar D.S."/>
            <person name="Rothfels C.J."/>
            <person name="Schneider L."/>
            <person name="Shu S."/>
            <person name="Stevenson D.W."/>
            <person name="Thummler F."/>
            <person name="Tillich M."/>
            <person name="Villarreal Aguilar J.C."/>
            <person name="Widiez T."/>
            <person name="Wong G.K."/>
            <person name="Wymore A."/>
            <person name="Zhang Y."/>
            <person name="Zimmer A.D."/>
            <person name="Quatrano R.S."/>
            <person name="Mayer K.F.X."/>
            <person name="Goodstein D."/>
            <person name="Casacuberta J.M."/>
            <person name="Vandepoele K."/>
            <person name="Reski R."/>
            <person name="Cuming A.C."/>
            <person name="Tuskan G.A."/>
            <person name="Maumus F."/>
            <person name="Salse J."/>
            <person name="Schmutz J."/>
            <person name="Rensing S.A."/>
        </authorList>
    </citation>
    <scope>NUCLEOTIDE SEQUENCE [LARGE SCALE GENOMIC DNA]</scope>
    <source>
        <strain evidence="8 9">cv. Gransden 2004</strain>
    </source>
</reference>
<dbReference type="GO" id="GO:0008236">
    <property type="term" value="F:serine-type peptidase activity"/>
    <property type="evidence" value="ECO:0007669"/>
    <property type="project" value="UniProtKB-KW"/>
</dbReference>
<dbReference type="AlphaFoldDB" id="A0A7I4DYK0"/>
<dbReference type="Gene3D" id="3.40.50.10740">
    <property type="entry name" value="Class I glutamine amidotransferase-like"/>
    <property type="match status" value="1"/>
</dbReference>
<evidence type="ECO:0000256" key="1">
    <source>
        <dbReference type="ARBA" id="ARBA00010233"/>
    </source>
</evidence>
<dbReference type="Proteomes" id="UP000006727">
    <property type="component" value="Chromosome 5"/>
</dbReference>
<gene>
    <name evidence="8" type="primary">LOC112282064</name>
</gene>
<dbReference type="PANTHER" id="PTHR30237">
    <property type="entry name" value="MURAMOYLTETRAPEPTIDE CARBOXYPEPTIDASE"/>
    <property type="match status" value="1"/>
</dbReference>
<evidence type="ECO:0000256" key="2">
    <source>
        <dbReference type="ARBA" id="ARBA00022645"/>
    </source>
</evidence>
<reference evidence="8" key="3">
    <citation type="submission" date="2020-12" db="UniProtKB">
        <authorList>
            <consortium name="EnsemblPlants"/>
        </authorList>
    </citation>
    <scope>IDENTIFICATION</scope>
</reference>
<dbReference type="Gene3D" id="3.50.30.60">
    <property type="entry name" value="LD-carboxypeptidase A C-terminal domain-like"/>
    <property type="match status" value="1"/>
</dbReference>
<dbReference type="InterPro" id="IPR040449">
    <property type="entry name" value="Peptidase_S66_N"/>
</dbReference>
<evidence type="ECO:0000259" key="7">
    <source>
        <dbReference type="Pfam" id="PF17676"/>
    </source>
</evidence>
<feature type="domain" description="LD-carboxypeptidase N-terminal" evidence="6">
    <location>
        <begin position="15"/>
        <end position="133"/>
    </location>
</feature>
<evidence type="ECO:0000259" key="6">
    <source>
        <dbReference type="Pfam" id="PF02016"/>
    </source>
</evidence>
<protein>
    <recommendedName>
        <fullName evidence="10">LD-carboxypeptidase</fullName>
    </recommendedName>
</protein>
<dbReference type="CDD" id="cd07025">
    <property type="entry name" value="Peptidase_S66"/>
    <property type="match status" value="1"/>
</dbReference>
<evidence type="ECO:0000313" key="9">
    <source>
        <dbReference type="Proteomes" id="UP000006727"/>
    </source>
</evidence>
<reference evidence="8 9" key="1">
    <citation type="journal article" date="2008" name="Science">
        <title>The Physcomitrella genome reveals evolutionary insights into the conquest of land by plants.</title>
        <authorList>
            <person name="Rensing S."/>
            <person name="Lang D."/>
            <person name="Zimmer A."/>
            <person name="Terry A."/>
            <person name="Salamov A."/>
            <person name="Shapiro H."/>
            <person name="Nishiyama T."/>
            <person name="Perroud P.-F."/>
            <person name="Lindquist E."/>
            <person name="Kamisugi Y."/>
            <person name="Tanahashi T."/>
            <person name="Sakakibara K."/>
            <person name="Fujita T."/>
            <person name="Oishi K."/>
            <person name="Shin-I T."/>
            <person name="Kuroki Y."/>
            <person name="Toyoda A."/>
            <person name="Suzuki Y."/>
            <person name="Hashimoto A."/>
            <person name="Yamaguchi K."/>
            <person name="Sugano A."/>
            <person name="Kohara Y."/>
            <person name="Fujiyama A."/>
            <person name="Anterola A."/>
            <person name="Aoki S."/>
            <person name="Ashton N."/>
            <person name="Barbazuk W.B."/>
            <person name="Barker E."/>
            <person name="Bennetzen J."/>
            <person name="Bezanilla M."/>
            <person name="Blankenship R."/>
            <person name="Cho S.H."/>
            <person name="Dutcher S."/>
            <person name="Estelle M."/>
            <person name="Fawcett J.A."/>
            <person name="Gundlach H."/>
            <person name="Hanada K."/>
            <person name="Heyl A."/>
            <person name="Hicks K.A."/>
            <person name="Hugh J."/>
            <person name="Lohr M."/>
            <person name="Mayer K."/>
            <person name="Melkozernov A."/>
            <person name="Murata T."/>
            <person name="Nelson D."/>
            <person name="Pils B."/>
            <person name="Prigge M."/>
            <person name="Reiss B."/>
            <person name="Renner T."/>
            <person name="Rombauts S."/>
            <person name="Rushton P."/>
            <person name="Sanderfoot A."/>
            <person name="Schween G."/>
            <person name="Shiu S.-H."/>
            <person name="Stueber K."/>
            <person name="Theodoulou F.L."/>
            <person name="Tu H."/>
            <person name="Van de Peer Y."/>
            <person name="Verrier P.J."/>
            <person name="Waters E."/>
            <person name="Wood A."/>
            <person name="Yang L."/>
            <person name="Cove D."/>
            <person name="Cuming A."/>
            <person name="Hasebe M."/>
            <person name="Lucas S."/>
            <person name="Mishler D.B."/>
            <person name="Reski R."/>
            <person name="Grigoriev I."/>
            <person name="Quatrano R.S."/>
            <person name="Boore J.L."/>
        </authorList>
    </citation>
    <scope>NUCLEOTIDE SEQUENCE [LARGE SCALE GENOMIC DNA]</scope>
    <source>
        <strain evidence="8 9">cv. Gransden 2004</strain>
    </source>
</reference>
<dbReference type="GO" id="GO:0004180">
    <property type="term" value="F:carboxypeptidase activity"/>
    <property type="evidence" value="ECO:0007669"/>
    <property type="project" value="UniProtKB-KW"/>
</dbReference>
<dbReference type="InterPro" id="IPR027461">
    <property type="entry name" value="Carboxypeptidase_A_C_sf"/>
</dbReference>
<dbReference type="PIRSF" id="PIRSF028757">
    <property type="entry name" value="LD-carboxypeptidase"/>
    <property type="match status" value="1"/>
</dbReference>
<evidence type="ECO:0000256" key="4">
    <source>
        <dbReference type="ARBA" id="ARBA00022801"/>
    </source>
</evidence>
<dbReference type="InterPro" id="IPR040921">
    <property type="entry name" value="Peptidase_S66C"/>
</dbReference>
<keyword evidence="2" id="KW-0121">Carboxypeptidase</keyword>
<organism evidence="8 9">
    <name type="scientific">Physcomitrium patens</name>
    <name type="common">Spreading-leaved earth moss</name>
    <name type="synonym">Physcomitrella patens</name>
    <dbReference type="NCBI Taxonomy" id="3218"/>
    <lineage>
        <taxon>Eukaryota</taxon>
        <taxon>Viridiplantae</taxon>
        <taxon>Streptophyta</taxon>
        <taxon>Embryophyta</taxon>
        <taxon>Bryophyta</taxon>
        <taxon>Bryophytina</taxon>
        <taxon>Bryopsida</taxon>
        <taxon>Funariidae</taxon>
        <taxon>Funariales</taxon>
        <taxon>Funariaceae</taxon>
        <taxon>Physcomitrium</taxon>
    </lineage>
</organism>
<dbReference type="InterPro" id="IPR029062">
    <property type="entry name" value="Class_I_gatase-like"/>
</dbReference>
<keyword evidence="9" id="KW-1185">Reference proteome</keyword>
<dbReference type="Gramene" id="Pp3c5_27080V3.5">
    <property type="protein sequence ID" value="Pp3c5_27080V3.5"/>
    <property type="gene ID" value="Pp3c5_27080"/>
</dbReference>
<dbReference type="PANTHER" id="PTHR30237:SF2">
    <property type="entry name" value="MUREIN TETRAPEPTIDE CARBOXYPEPTIDASE"/>
    <property type="match status" value="1"/>
</dbReference>
<evidence type="ECO:0000256" key="5">
    <source>
        <dbReference type="ARBA" id="ARBA00022825"/>
    </source>
</evidence>
<dbReference type="EMBL" id="ABEU02000005">
    <property type="status" value="NOT_ANNOTATED_CDS"/>
    <property type="molecule type" value="Genomic_DNA"/>
</dbReference>
<dbReference type="SUPFAM" id="SSF52317">
    <property type="entry name" value="Class I glutamine amidotransferase-like"/>
    <property type="match status" value="1"/>
</dbReference>
<dbReference type="GO" id="GO:0006508">
    <property type="term" value="P:proteolysis"/>
    <property type="evidence" value="ECO:0007669"/>
    <property type="project" value="UniProtKB-KW"/>
</dbReference>
<evidence type="ECO:0000313" key="8">
    <source>
        <dbReference type="EnsemblPlants" id="Pp3c5_27080V3.5"/>
    </source>
</evidence>
<keyword evidence="3" id="KW-0645">Protease</keyword>
<proteinExistence type="inferred from homology"/>
<accession>A0A7I4DYK0</accession>
<name>A0A7I4DYK0_PHYPA</name>
<keyword evidence="5" id="KW-0720">Serine protease</keyword>
<dbReference type="InterPro" id="IPR003507">
    <property type="entry name" value="S66_fam"/>
</dbReference>
<evidence type="ECO:0008006" key="10">
    <source>
        <dbReference type="Google" id="ProtNLM"/>
    </source>
</evidence>
<dbReference type="Pfam" id="PF17676">
    <property type="entry name" value="Peptidase_S66C"/>
    <property type="match status" value="1"/>
</dbReference>
<dbReference type="InterPro" id="IPR027478">
    <property type="entry name" value="LdcA_N"/>
</dbReference>
<keyword evidence="4" id="KW-0378">Hydrolase</keyword>
<evidence type="ECO:0000256" key="3">
    <source>
        <dbReference type="ARBA" id="ARBA00022670"/>
    </source>
</evidence>
<feature type="domain" description="LD-carboxypeptidase C-terminal" evidence="7">
    <location>
        <begin position="168"/>
        <end position="281"/>
    </location>
</feature>
<dbReference type="SUPFAM" id="SSF141986">
    <property type="entry name" value="LD-carboxypeptidase A C-terminal domain-like"/>
    <property type="match status" value="1"/>
</dbReference>
<comment type="similarity">
    <text evidence="1">Belongs to the peptidase S66 family.</text>
</comment>
<sequence>MEWIVAPAVKAGDRVAIIAPASPVSVDLLEAGIAVLRSWDLVPVVHPQVWSKQGYLAGSDEERADALVGVLDDPSIAAVVCAQGGYGCTRLLELLPISRIGAHNLPSKRFFGFSDITALHSLMRVAVPGYVSFYAPMLATSYFAKSTELSRESLRLSMFAPNLQSACPPLKEDMERCILILEDVHEAPYSVDRMFTHLKSVSPDQEVLKKIEALVLGDFGDALRRNYEELACANKMVTQETVEKWFWLEQMRLPPDLPVLSGLPIGHIGDNRVVPLGAFVDVNLRTCSLSVSSLVGRPSHNSRL</sequence>